<feature type="repeat" description="ANK" evidence="1">
    <location>
        <begin position="624"/>
        <end position="656"/>
    </location>
</feature>
<dbReference type="EMBL" id="JAGMUU010000007">
    <property type="protein sequence ID" value="KAH7149008.1"/>
    <property type="molecule type" value="Genomic_DNA"/>
</dbReference>
<name>A0A9P9F0M5_9HYPO</name>
<feature type="repeat" description="ANK" evidence="1">
    <location>
        <begin position="557"/>
        <end position="589"/>
    </location>
</feature>
<evidence type="ECO:0008006" key="5">
    <source>
        <dbReference type="Google" id="ProtNLM"/>
    </source>
</evidence>
<dbReference type="Pfam" id="PF12796">
    <property type="entry name" value="Ank_2"/>
    <property type="match status" value="1"/>
</dbReference>
<dbReference type="InterPro" id="IPR051616">
    <property type="entry name" value="Cul2-RING_E3_ligase_SR"/>
</dbReference>
<feature type="region of interest" description="Disordered" evidence="2">
    <location>
        <begin position="225"/>
        <end position="269"/>
    </location>
</feature>
<feature type="repeat" description="ANK" evidence="1">
    <location>
        <begin position="524"/>
        <end position="556"/>
    </location>
</feature>
<proteinExistence type="predicted"/>
<keyword evidence="1" id="KW-0040">ANK repeat</keyword>
<protein>
    <recommendedName>
        <fullName evidence="5">Fungal N-terminal domain-containing protein</fullName>
    </recommendedName>
</protein>
<gene>
    <name evidence="3" type="ORF">B0J13DRAFT_662788</name>
</gene>
<dbReference type="PROSITE" id="PS50297">
    <property type="entry name" value="ANK_REP_REGION"/>
    <property type="match status" value="4"/>
</dbReference>
<dbReference type="SUPFAM" id="SSF140860">
    <property type="entry name" value="Pseudo ankyrin repeat-like"/>
    <property type="match status" value="1"/>
</dbReference>
<dbReference type="PRINTS" id="PR01415">
    <property type="entry name" value="ANKYRIN"/>
</dbReference>
<dbReference type="AlphaFoldDB" id="A0A9P9F0M5"/>
<organism evidence="3 4">
    <name type="scientific">Dactylonectria estremocensis</name>
    <dbReference type="NCBI Taxonomy" id="1079267"/>
    <lineage>
        <taxon>Eukaryota</taxon>
        <taxon>Fungi</taxon>
        <taxon>Dikarya</taxon>
        <taxon>Ascomycota</taxon>
        <taxon>Pezizomycotina</taxon>
        <taxon>Sordariomycetes</taxon>
        <taxon>Hypocreomycetidae</taxon>
        <taxon>Hypocreales</taxon>
        <taxon>Nectriaceae</taxon>
        <taxon>Dactylonectria</taxon>
    </lineage>
</organism>
<dbReference type="SMART" id="SM00248">
    <property type="entry name" value="ANK"/>
    <property type="match status" value="6"/>
</dbReference>
<dbReference type="Gene3D" id="1.25.40.20">
    <property type="entry name" value="Ankyrin repeat-containing domain"/>
    <property type="match status" value="1"/>
</dbReference>
<evidence type="ECO:0000256" key="1">
    <source>
        <dbReference type="PROSITE-ProRule" id="PRU00023"/>
    </source>
</evidence>
<evidence type="ECO:0000313" key="4">
    <source>
        <dbReference type="Proteomes" id="UP000717696"/>
    </source>
</evidence>
<keyword evidence="4" id="KW-1185">Reference proteome</keyword>
<dbReference type="InterPro" id="IPR002110">
    <property type="entry name" value="Ankyrin_rpt"/>
</dbReference>
<sequence length="786" mass="86040">MADPLSIVASALTVAGAAITVADTILSFIGDLRNAPAEIVYLQNDVTDTRLILSNIKDNANEDRSLDARLALPGAGDVYGNPEHISKGETLIRGVERVLHDIDSVLRTVTRSRSPGRAKINQRAWVLNRSKLRSLLGQLRDLKTNAAVHFSVSNSTYARRSVVLLKRVLLENTQTAQQQNDRSNQFDAALQGLAQQLAELSVVPESQQQLIQLIENLNTAVITAEERSRQTTQTTTTETAVATSDSVAASAAGESSPRPPSSHAVVTTTSTTVSTESVSRLKLEFSRFQKRGCLATCGCSCHQRRRYKSPSFAQKVLGEVFIGFSSLPLLSKPCQDGRCTQRSPFSATFTYYLPTLFLNKMISLVFITTSQGDPAACVKVRPLSTDFSIYRAIERNDLQSVHNMVDKRLAHPSATFKGGWTPLHYAINYGHTAICKSLLAIGADPLIEDGWNLLSPLEWAWTKILGGAYNSETQKEMEVMFGDRECLEEMGFTALHRIVLGLNPSSLNGHISENPDCVNDVDSRGRTALSWAAQRGMVGAVKTLLNSGADPNICTPNGHSPLMYAAEARNPGCIQPLLDHGSDVTQCDIEGQTALHYAAGHHGNLAYYRPLMEANSDPNWPTIPRMTPLTTVILEGHNEAMQYLVEQGANINFKGHDDRSPAFYAVEYNNHAALRFLHFKGADFTSSSIAHPSIAHVVAHYADTKTLQLLTSFRLMLVDVDCVDKEGLSIPQIVRRRVESGLDAEGDFVEAFNVFLGSIRTGDTTRATDGLDEEDEFHDAMENLAT</sequence>
<dbReference type="Pfam" id="PF00023">
    <property type="entry name" value="Ank"/>
    <property type="match status" value="1"/>
</dbReference>
<feature type="repeat" description="ANK" evidence="1">
    <location>
        <begin position="418"/>
        <end position="450"/>
    </location>
</feature>
<evidence type="ECO:0000313" key="3">
    <source>
        <dbReference type="EMBL" id="KAH7149008.1"/>
    </source>
</evidence>
<dbReference type="InterPro" id="IPR036770">
    <property type="entry name" value="Ankyrin_rpt-contain_sf"/>
</dbReference>
<dbReference type="Proteomes" id="UP000717696">
    <property type="component" value="Unassembled WGS sequence"/>
</dbReference>
<evidence type="ECO:0000256" key="2">
    <source>
        <dbReference type="SAM" id="MobiDB-lite"/>
    </source>
</evidence>
<dbReference type="PANTHER" id="PTHR46224:SF64">
    <property type="entry name" value="IQ MOTIF AND ANKYRIN REPEAT DOMAIN-CONTAINING PROTEIN 1"/>
    <property type="match status" value="1"/>
</dbReference>
<accession>A0A9P9F0M5</accession>
<dbReference type="PROSITE" id="PS50088">
    <property type="entry name" value="ANK_REPEAT"/>
    <property type="match status" value="4"/>
</dbReference>
<comment type="caution">
    <text evidence="3">The sequence shown here is derived from an EMBL/GenBank/DDBJ whole genome shotgun (WGS) entry which is preliminary data.</text>
</comment>
<dbReference type="SUPFAM" id="SSF48403">
    <property type="entry name" value="Ankyrin repeat"/>
    <property type="match status" value="1"/>
</dbReference>
<dbReference type="PANTHER" id="PTHR46224">
    <property type="entry name" value="ANKYRIN REPEAT FAMILY PROTEIN"/>
    <property type="match status" value="1"/>
</dbReference>
<reference evidence="3" key="1">
    <citation type="journal article" date="2021" name="Nat. Commun.">
        <title>Genetic determinants of endophytism in the Arabidopsis root mycobiome.</title>
        <authorList>
            <person name="Mesny F."/>
            <person name="Miyauchi S."/>
            <person name="Thiergart T."/>
            <person name="Pickel B."/>
            <person name="Atanasova L."/>
            <person name="Karlsson M."/>
            <person name="Huettel B."/>
            <person name="Barry K.W."/>
            <person name="Haridas S."/>
            <person name="Chen C."/>
            <person name="Bauer D."/>
            <person name="Andreopoulos W."/>
            <person name="Pangilinan J."/>
            <person name="LaButti K."/>
            <person name="Riley R."/>
            <person name="Lipzen A."/>
            <person name="Clum A."/>
            <person name="Drula E."/>
            <person name="Henrissat B."/>
            <person name="Kohler A."/>
            <person name="Grigoriev I.V."/>
            <person name="Martin F.M."/>
            <person name="Hacquard S."/>
        </authorList>
    </citation>
    <scope>NUCLEOTIDE SEQUENCE</scope>
    <source>
        <strain evidence="3">MPI-CAGE-AT-0021</strain>
    </source>
</reference>
<dbReference type="OrthoDB" id="341259at2759"/>
<feature type="compositionally biased region" description="Low complexity" evidence="2">
    <location>
        <begin position="230"/>
        <end position="252"/>
    </location>
</feature>